<organism evidence="6 7">
    <name type="scientific">Bacillus oleivorans</name>
    <dbReference type="NCBI Taxonomy" id="1448271"/>
    <lineage>
        <taxon>Bacteria</taxon>
        <taxon>Bacillati</taxon>
        <taxon>Bacillota</taxon>
        <taxon>Bacilli</taxon>
        <taxon>Bacillales</taxon>
        <taxon>Bacillaceae</taxon>
        <taxon>Bacillus</taxon>
    </lineage>
</organism>
<proteinExistence type="predicted"/>
<dbReference type="InterPro" id="IPR052527">
    <property type="entry name" value="Metal_cation-efflux_comp"/>
</dbReference>
<dbReference type="OrthoDB" id="7203053at2"/>
<dbReference type="Gene3D" id="1.20.120.1630">
    <property type="match status" value="1"/>
</dbReference>
<dbReference type="EMBL" id="OAOP01000002">
    <property type="protein sequence ID" value="SNX68208.1"/>
    <property type="molecule type" value="Genomic_DNA"/>
</dbReference>
<dbReference type="PANTHER" id="PTHR43847:SF1">
    <property type="entry name" value="BLL3993 PROTEIN"/>
    <property type="match status" value="1"/>
</dbReference>
<sequence>MMKLFGILFIFLILQRLVELSIAKKNEKWMKKHGAIEFGREHYGLMVAMHVAFLSSLLLEVHFFKQSLHPLWSYSLVMFIGLQGIRIWVIRTLGKYWNTKILVIPNARIVKKGLYKWIKHPNYLIVTLELLTIPFIFQAYLTLVLFFVLNQIILSIRIPLEEQVLKQWTNYDAEFEKQARFIPLRSRK</sequence>
<evidence type="ECO:0000256" key="4">
    <source>
        <dbReference type="ARBA" id="ARBA00023136"/>
    </source>
</evidence>
<protein>
    <submittedName>
        <fullName evidence="6">15-methylpalmitoyl-4-hydroxy-2-pyrone 4-O-methyltransferase</fullName>
    </submittedName>
</protein>
<keyword evidence="6" id="KW-0808">Transferase</keyword>
<reference evidence="6 7" key="1">
    <citation type="submission" date="2017-08" db="EMBL/GenBank/DDBJ databases">
        <authorList>
            <person name="de Groot N.N."/>
        </authorList>
    </citation>
    <scope>NUCLEOTIDE SEQUENCE [LARGE SCALE GENOMIC DNA]</scope>
    <source>
        <strain evidence="6 7">JC228</strain>
    </source>
</reference>
<dbReference type="AlphaFoldDB" id="A0A285CMC3"/>
<keyword evidence="6" id="KW-0489">Methyltransferase</keyword>
<evidence type="ECO:0000256" key="5">
    <source>
        <dbReference type="SAM" id="Phobius"/>
    </source>
</evidence>
<comment type="subcellular location">
    <subcellularLocation>
        <location evidence="1">Membrane</location>
        <topology evidence="1">Multi-pass membrane protein</topology>
    </subcellularLocation>
</comment>
<keyword evidence="4 5" id="KW-0472">Membrane</keyword>
<feature type="transmembrane region" description="Helical" evidence="5">
    <location>
        <begin position="123"/>
        <end position="149"/>
    </location>
</feature>
<name>A0A285CMC3_9BACI</name>
<evidence type="ECO:0000313" key="7">
    <source>
        <dbReference type="Proteomes" id="UP000219546"/>
    </source>
</evidence>
<dbReference type="GO" id="GO:0032259">
    <property type="term" value="P:methylation"/>
    <property type="evidence" value="ECO:0007669"/>
    <property type="project" value="UniProtKB-KW"/>
</dbReference>
<evidence type="ECO:0000313" key="6">
    <source>
        <dbReference type="EMBL" id="SNX68208.1"/>
    </source>
</evidence>
<dbReference type="GO" id="GO:0004671">
    <property type="term" value="F:protein C-terminal S-isoprenylcysteine carboxyl O-methyltransferase activity"/>
    <property type="evidence" value="ECO:0007669"/>
    <property type="project" value="InterPro"/>
</dbReference>
<keyword evidence="7" id="KW-1185">Reference proteome</keyword>
<dbReference type="Pfam" id="PF04140">
    <property type="entry name" value="ICMT"/>
    <property type="match status" value="1"/>
</dbReference>
<keyword evidence="3 5" id="KW-1133">Transmembrane helix</keyword>
<dbReference type="RefSeq" id="WP_097157595.1">
    <property type="nucleotide sequence ID" value="NZ_JBEPMQ010000001.1"/>
</dbReference>
<dbReference type="InterPro" id="IPR007269">
    <property type="entry name" value="ICMT_MeTrfase"/>
</dbReference>
<feature type="transmembrane region" description="Helical" evidence="5">
    <location>
        <begin position="44"/>
        <end position="64"/>
    </location>
</feature>
<keyword evidence="2 5" id="KW-0812">Transmembrane</keyword>
<dbReference type="Proteomes" id="UP000219546">
    <property type="component" value="Unassembled WGS sequence"/>
</dbReference>
<evidence type="ECO:0000256" key="2">
    <source>
        <dbReference type="ARBA" id="ARBA00022692"/>
    </source>
</evidence>
<dbReference type="GO" id="GO:0016020">
    <property type="term" value="C:membrane"/>
    <property type="evidence" value="ECO:0007669"/>
    <property type="project" value="UniProtKB-SubCell"/>
</dbReference>
<feature type="transmembrane region" description="Helical" evidence="5">
    <location>
        <begin position="71"/>
        <end position="90"/>
    </location>
</feature>
<evidence type="ECO:0000256" key="3">
    <source>
        <dbReference type="ARBA" id="ARBA00022989"/>
    </source>
</evidence>
<dbReference type="PANTHER" id="PTHR43847">
    <property type="entry name" value="BLL3993 PROTEIN"/>
    <property type="match status" value="1"/>
</dbReference>
<gene>
    <name evidence="6" type="ORF">SAMN05877753_102411</name>
</gene>
<evidence type="ECO:0000256" key="1">
    <source>
        <dbReference type="ARBA" id="ARBA00004141"/>
    </source>
</evidence>
<accession>A0A285CMC3</accession>